<sequence>MTQKMTSMYNTKLKQKILFEFSHRVIPGNILPAIKKYDSNVLTDRDMEHIRTTTRTLGNIQGAEELLHYMCCYDNWFPCLMQALKDPDVKHAAFAANLENIKAELDHEEAQDYVPVQEVCQKLLVSYLNSALPKSKFLK</sequence>
<evidence type="ECO:0000256" key="3">
    <source>
        <dbReference type="ARBA" id="ARBA00022588"/>
    </source>
</evidence>
<evidence type="ECO:0000256" key="2">
    <source>
        <dbReference type="ARBA" id="ARBA00022553"/>
    </source>
</evidence>
<feature type="domain" description="Caspase recruitment" evidence="6">
    <location>
        <begin position="15"/>
        <end position="93"/>
    </location>
</feature>
<keyword evidence="3" id="KW-0399">Innate immunity</keyword>
<evidence type="ECO:0000256" key="5">
    <source>
        <dbReference type="ARBA" id="ARBA00022859"/>
    </source>
</evidence>
<evidence type="ECO:0000256" key="4">
    <source>
        <dbReference type="ARBA" id="ARBA00022843"/>
    </source>
</evidence>
<proteinExistence type="predicted"/>
<evidence type="ECO:0000313" key="8">
    <source>
        <dbReference type="Proteomes" id="UP000762676"/>
    </source>
</evidence>
<evidence type="ECO:0000259" key="6">
    <source>
        <dbReference type="Pfam" id="PF16739"/>
    </source>
</evidence>
<evidence type="ECO:0000256" key="1">
    <source>
        <dbReference type="ARBA" id="ARBA00022499"/>
    </source>
</evidence>
<dbReference type="EMBL" id="BMAT01010260">
    <property type="protein sequence ID" value="GFS23329.1"/>
    <property type="molecule type" value="Genomic_DNA"/>
</dbReference>
<protein>
    <recommendedName>
        <fullName evidence="6">Caspase recruitment domain-containing protein</fullName>
    </recommendedName>
</protein>
<comment type="caution">
    <text evidence="7">The sequence shown here is derived from an EMBL/GenBank/DDBJ whole genome shotgun (WGS) entry which is preliminary data.</text>
</comment>
<dbReference type="InterPro" id="IPR031964">
    <property type="entry name" value="CARD_dom"/>
</dbReference>
<keyword evidence="5" id="KW-0391">Immunity</keyword>
<dbReference type="GO" id="GO:0005737">
    <property type="term" value="C:cytoplasm"/>
    <property type="evidence" value="ECO:0007669"/>
    <property type="project" value="UniProtKB-ARBA"/>
</dbReference>
<reference evidence="7 8" key="1">
    <citation type="journal article" date="2021" name="Elife">
        <title>Chloroplast acquisition without the gene transfer in kleptoplastic sea slugs, Plakobranchus ocellatus.</title>
        <authorList>
            <person name="Maeda T."/>
            <person name="Takahashi S."/>
            <person name="Yoshida T."/>
            <person name="Shimamura S."/>
            <person name="Takaki Y."/>
            <person name="Nagai Y."/>
            <person name="Toyoda A."/>
            <person name="Suzuki Y."/>
            <person name="Arimoto A."/>
            <person name="Ishii H."/>
            <person name="Satoh N."/>
            <person name="Nishiyama T."/>
            <person name="Hasebe M."/>
            <person name="Maruyama T."/>
            <person name="Minagawa J."/>
            <person name="Obokata J."/>
            <person name="Shigenobu S."/>
        </authorList>
    </citation>
    <scope>NUCLEOTIDE SEQUENCE [LARGE SCALE GENOMIC DNA]</scope>
</reference>
<dbReference type="Gene3D" id="1.10.533.10">
    <property type="entry name" value="Death Domain, Fas"/>
    <property type="match status" value="1"/>
</dbReference>
<evidence type="ECO:0000313" key="7">
    <source>
        <dbReference type="EMBL" id="GFS23329.1"/>
    </source>
</evidence>
<dbReference type="GO" id="GO:0045087">
    <property type="term" value="P:innate immune response"/>
    <property type="evidence" value="ECO:0007669"/>
    <property type="project" value="UniProtKB-KW"/>
</dbReference>
<keyword evidence="4" id="KW-0832">Ubl conjugation</keyword>
<dbReference type="InterPro" id="IPR011029">
    <property type="entry name" value="DEATH-like_dom_sf"/>
</dbReference>
<keyword evidence="8" id="KW-1185">Reference proteome</keyword>
<organism evidence="7 8">
    <name type="scientific">Elysia marginata</name>
    <dbReference type="NCBI Taxonomy" id="1093978"/>
    <lineage>
        <taxon>Eukaryota</taxon>
        <taxon>Metazoa</taxon>
        <taxon>Spiralia</taxon>
        <taxon>Lophotrochozoa</taxon>
        <taxon>Mollusca</taxon>
        <taxon>Gastropoda</taxon>
        <taxon>Heterobranchia</taxon>
        <taxon>Euthyneura</taxon>
        <taxon>Panpulmonata</taxon>
        <taxon>Sacoglossa</taxon>
        <taxon>Placobranchoidea</taxon>
        <taxon>Plakobranchidae</taxon>
        <taxon>Elysia</taxon>
    </lineage>
</organism>
<accession>A0AAV4JKT3</accession>
<dbReference type="AlphaFoldDB" id="A0AAV4JKT3"/>
<dbReference type="Pfam" id="PF16739">
    <property type="entry name" value="CARD_2"/>
    <property type="match status" value="1"/>
</dbReference>
<name>A0AAV4JKT3_9GAST</name>
<dbReference type="Proteomes" id="UP000762676">
    <property type="component" value="Unassembled WGS sequence"/>
</dbReference>
<keyword evidence="1" id="KW-1017">Isopeptide bond</keyword>
<keyword evidence="2" id="KW-0597">Phosphoprotein</keyword>
<gene>
    <name evidence="7" type="ORF">ElyMa_005130600</name>
</gene>